<feature type="region of interest" description="Disordered" evidence="1">
    <location>
        <begin position="45"/>
        <end position="76"/>
    </location>
</feature>
<feature type="non-terminal residue" evidence="2">
    <location>
        <position position="1"/>
    </location>
</feature>
<evidence type="ECO:0000256" key="1">
    <source>
        <dbReference type="SAM" id="MobiDB-lite"/>
    </source>
</evidence>
<evidence type="ECO:0000313" key="3">
    <source>
        <dbReference type="Proteomes" id="UP001432027"/>
    </source>
</evidence>
<comment type="caution">
    <text evidence="2">The sequence shown here is derived from an EMBL/GenBank/DDBJ whole genome shotgun (WGS) entry which is preliminary data.</text>
</comment>
<keyword evidence="3" id="KW-1185">Reference proteome</keyword>
<organism evidence="2 3">
    <name type="scientific">Pristionchus entomophagus</name>
    <dbReference type="NCBI Taxonomy" id="358040"/>
    <lineage>
        <taxon>Eukaryota</taxon>
        <taxon>Metazoa</taxon>
        <taxon>Ecdysozoa</taxon>
        <taxon>Nematoda</taxon>
        <taxon>Chromadorea</taxon>
        <taxon>Rhabditida</taxon>
        <taxon>Rhabditina</taxon>
        <taxon>Diplogasteromorpha</taxon>
        <taxon>Diplogasteroidea</taxon>
        <taxon>Neodiplogasteridae</taxon>
        <taxon>Pristionchus</taxon>
    </lineage>
</organism>
<evidence type="ECO:0000313" key="2">
    <source>
        <dbReference type="EMBL" id="GMS78370.1"/>
    </source>
</evidence>
<protein>
    <submittedName>
        <fullName evidence="2">Uncharacterized protein</fullName>
    </submittedName>
</protein>
<reference evidence="2" key="1">
    <citation type="submission" date="2023-10" db="EMBL/GenBank/DDBJ databases">
        <title>Genome assembly of Pristionchus species.</title>
        <authorList>
            <person name="Yoshida K."/>
            <person name="Sommer R.J."/>
        </authorList>
    </citation>
    <scope>NUCLEOTIDE SEQUENCE</scope>
    <source>
        <strain evidence="2">RS0144</strain>
    </source>
</reference>
<name>A0AAV5S8J0_9BILA</name>
<gene>
    <name evidence="2" type="ORF">PENTCL1PPCAC_545</name>
</gene>
<proteinExistence type="predicted"/>
<accession>A0AAV5S8J0</accession>
<sequence length="96" mass="10631">SRNAARTRLRRSALATRHGCDGVPYACLESGSRNAQARGGHRAFSNAHLQGGRDGCSSSEGDGREKDSHREVADHRESAIPQEVLWNVLSYFHWIE</sequence>
<dbReference type="EMBL" id="BTSX01000001">
    <property type="protein sequence ID" value="GMS78370.1"/>
    <property type="molecule type" value="Genomic_DNA"/>
</dbReference>
<dbReference type="Proteomes" id="UP001432027">
    <property type="component" value="Unassembled WGS sequence"/>
</dbReference>
<feature type="compositionally biased region" description="Basic and acidic residues" evidence="1">
    <location>
        <begin position="61"/>
        <end position="76"/>
    </location>
</feature>
<dbReference type="AlphaFoldDB" id="A0AAV5S8J0"/>